<organism evidence="4 5">
    <name type="scientific">Marinobacter xestospongiae</name>
    <dbReference type="NCBI Taxonomy" id="994319"/>
    <lineage>
        <taxon>Bacteria</taxon>
        <taxon>Pseudomonadati</taxon>
        <taxon>Pseudomonadota</taxon>
        <taxon>Gammaproteobacteria</taxon>
        <taxon>Pseudomonadales</taxon>
        <taxon>Marinobacteraceae</taxon>
        <taxon>Marinobacter</taxon>
    </lineage>
</organism>
<dbReference type="SUPFAM" id="SSF51735">
    <property type="entry name" value="NAD(P)-binding Rossmann-fold domains"/>
    <property type="match status" value="1"/>
</dbReference>
<accession>A0ABU3W076</accession>
<comment type="pathway">
    <text evidence="1">Bacterial outer membrane biogenesis; LPS O-antigen biosynthesis.</text>
</comment>
<dbReference type="InterPro" id="IPR001509">
    <property type="entry name" value="Epimerase_deHydtase"/>
</dbReference>
<gene>
    <name evidence="4" type="ORF">RYS15_14715</name>
</gene>
<evidence type="ECO:0000259" key="3">
    <source>
        <dbReference type="Pfam" id="PF01370"/>
    </source>
</evidence>
<name>A0ABU3W076_9GAMM</name>
<comment type="similarity">
    <text evidence="2">Belongs to the NAD(P)-dependent epimerase/dehydratase family.</text>
</comment>
<dbReference type="Proteomes" id="UP001269819">
    <property type="component" value="Unassembled WGS sequence"/>
</dbReference>
<proteinExistence type="inferred from homology"/>
<reference evidence="4 5" key="1">
    <citation type="submission" date="2023-10" db="EMBL/GenBank/DDBJ databases">
        <title>Characteristics and mechanism of a salt-tolerant marine origin heterotrophic nitrifying- aerobic denitrifying bacteria Marinobacter xestospongiae HN1.</title>
        <authorList>
            <person name="Qi R."/>
        </authorList>
    </citation>
    <scope>NUCLEOTIDE SEQUENCE [LARGE SCALE GENOMIC DNA]</scope>
    <source>
        <strain evidence="4 5">HN1</strain>
    </source>
</reference>
<dbReference type="Gene3D" id="3.40.50.720">
    <property type="entry name" value="NAD(P)-binding Rossmann-like Domain"/>
    <property type="match status" value="1"/>
</dbReference>
<sequence length="304" mass="33645">MTDAPHVLVTGASGFTGDHLIPALQQRGYRVTGTGHHDLPAAQIRAMDLTDPAQVREVVNETKPDYVIHLAALSFVAHPTPEDFYRVNTLGTEHLLAALSELPTAPRKVILASTSNVYGNRDLPVLDESLCPAPVNHYGISKLAMEHLAANWYSRLQILITRPFNYTGPGQHPRFLVPKMVQHLAERAQTIELGNLDVARDISDVRDIAQAYIALLESDAHSQAVNLCSGRTIQLRQLMETLCELAGYQINIEVNPAFVRRNEIPSLQGDRRRLESLIKAPPLRPLEDTLKDMLHTAISKSTTP</sequence>
<dbReference type="InterPro" id="IPR036291">
    <property type="entry name" value="NAD(P)-bd_dom_sf"/>
</dbReference>
<protein>
    <submittedName>
        <fullName evidence="4">NAD-dependent epimerase/dehydratase family protein</fullName>
    </submittedName>
</protein>
<evidence type="ECO:0000256" key="1">
    <source>
        <dbReference type="ARBA" id="ARBA00005125"/>
    </source>
</evidence>
<dbReference type="RefSeq" id="WP_316974415.1">
    <property type="nucleotide sequence ID" value="NZ_JAWIIJ010000010.1"/>
</dbReference>
<evidence type="ECO:0000313" key="4">
    <source>
        <dbReference type="EMBL" id="MDV2079939.1"/>
    </source>
</evidence>
<dbReference type="PANTHER" id="PTHR43000">
    <property type="entry name" value="DTDP-D-GLUCOSE 4,6-DEHYDRATASE-RELATED"/>
    <property type="match status" value="1"/>
</dbReference>
<evidence type="ECO:0000313" key="5">
    <source>
        <dbReference type="Proteomes" id="UP001269819"/>
    </source>
</evidence>
<comment type="caution">
    <text evidence="4">The sequence shown here is derived from an EMBL/GenBank/DDBJ whole genome shotgun (WGS) entry which is preliminary data.</text>
</comment>
<evidence type="ECO:0000256" key="2">
    <source>
        <dbReference type="ARBA" id="ARBA00007637"/>
    </source>
</evidence>
<dbReference type="EMBL" id="JAWIIJ010000010">
    <property type="protein sequence ID" value="MDV2079939.1"/>
    <property type="molecule type" value="Genomic_DNA"/>
</dbReference>
<feature type="domain" description="NAD-dependent epimerase/dehydratase" evidence="3">
    <location>
        <begin position="7"/>
        <end position="227"/>
    </location>
</feature>
<dbReference type="Pfam" id="PF01370">
    <property type="entry name" value="Epimerase"/>
    <property type="match status" value="1"/>
</dbReference>
<keyword evidence="5" id="KW-1185">Reference proteome</keyword>
<dbReference type="Gene3D" id="3.90.25.10">
    <property type="entry name" value="UDP-galactose 4-epimerase, domain 1"/>
    <property type="match status" value="1"/>
</dbReference>